<accession>A0ABP9UT37</accession>
<dbReference type="RefSeq" id="WP_353568502.1">
    <property type="nucleotide sequence ID" value="NZ_BAABRI010000025.1"/>
</dbReference>
<organism evidence="2 3">
    <name type="scientific">Haloferula sargassicola</name>
    <dbReference type="NCBI Taxonomy" id="490096"/>
    <lineage>
        <taxon>Bacteria</taxon>
        <taxon>Pseudomonadati</taxon>
        <taxon>Verrucomicrobiota</taxon>
        <taxon>Verrucomicrobiia</taxon>
        <taxon>Verrucomicrobiales</taxon>
        <taxon>Verrucomicrobiaceae</taxon>
        <taxon>Haloferula</taxon>
    </lineage>
</organism>
<dbReference type="Proteomes" id="UP001476282">
    <property type="component" value="Unassembled WGS sequence"/>
</dbReference>
<keyword evidence="1" id="KW-1133">Transmembrane helix</keyword>
<feature type="transmembrane region" description="Helical" evidence="1">
    <location>
        <begin position="70"/>
        <end position="91"/>
    </location>
</feature>
<evidence type="ECO:0000256" key="1">
    <source>
        <dbReference type="SAM" id="Phobius"/>
    </source>
</evidence>
<sequence length="121" mass="13620">MRRIEASRRSLGTEVQSLKSKLHAPSRVVSRVRKTAKRQPLALIGGTVGAGFLLSRLRRRKPKMEKRKRGVVGFLLGALFAALKPTLMRLLTSQVRRSLIHYMKHRRLALPGPAPATDRFS</sequence>
<dbReference type="EMBL" id="BAABRI010000025">
    <property type="protein sequence ID" value="GAA5484405.1"/>
    <property type="molecule type" value="Genomic_DNA"/>
</dbReference>
<name>A0ABP9UT37_9BACT</name>
<reference evidence="2 3" key="1">
    <citation type="submission" date="2024-02" db="EMBL/GenBank/DDBJ databases">
        <title>Haloferula sargassicola NBRC 104335.</title>
        <authorList>
            <person name="Ichikawa N."/>
            <person name="Katano-Makiyama Y."/>
            <person name="Hidaka K."/>
        </authorList>
    </citation>
    <scope>NUCLEOTIDE SEQUENCE [LARGE SCALE GENOMIC DNA]</scope>
    <source>
        <strain evidence="2 3">NBRC 104335</strain>
    </source>
</reference>
<evidence type="ECO:0000313" key="2">
    <source>
        <dbReference type="EMBL" id="GAA5484405.1"/>
    </source>
</evidence>
<gene>
    <name evidence="2" type="ORF">Hsar01_03649</name>
</gene>
<proteinExistence type="predicted"/>
<comment type="caution">
    <text evidence="2">The sequence shown here is derived from an EMBL/GenBank/DDBJ whole genome shotgun (WGS) entry which is preliminary data.</text>
</comment>
<protein>
    <submittedName>
        <fullName evidence="2">Uncharacterized protein</fullName>
    </submittedName>
</protein>
<evidence type="ECO:0000313" key="3">
    <source>
        <dbReference type="Proteomes" id="UP001476282"/>
    </source>
</evidence>
<keyword evidence="1" id="KW-0472">Membrane</keyword>
<keyword evidence="1" id="KW-0812">Transmembrane</keyword>
<keyword evidence="3" id="KW-1185">Reference proteome</keyword>